<feature type="transmembrane region" description="Helical" evidence="1">
    <location>
        <begin position="234"/>
        <end position="264"/>
    </location>
</feature>
<gene>
    <name evidence="3" type="ORF">MNODULE_13515</name>
</gene>
<comment type="caution">
    <text evidence="3">The sequence shown here is derived from an EMBL/GenBank/DDBJ whole genome shotgun (WGS) entry which is preliminary data.</text>
</comment>
<evidence type="ECO:0000313" key="4">
    <source>
        <dbReference type="Proteomes" id="UP000534783"/>
    </source>
</evidence>
<feature type="transmembrane region" description="Helical" evidence="1">
    <location>
        <begin position="369"/>
        <end position="386"/>
    </location>
</feature>
<proteinExistence type="predicted"/>
<dbReference type="AlphaFoldDB" id="A0A7X6DR16"/>
<keyword evidence="1" id="KW-0472">Membrane</keyword>
<reference evidence="3 4" key="1">
    <citation type="journal article" date="2020" name="Nature">
        <title>Bacterial chemolithoautotrophy via manganese oxidation.</title>
        <authorList>
            <person name="Yu H."/>
            <person name="Leadbetter J.R."/>
        </authorList>
    </citation>
    <scope>NUCLEOTIDE SEQUENCE [LARGE SCALE GENOMIC DNA]</scope>
    <source>
        <strain evidence="3 4">Mn-1</strain>
    </source>
</reference>
<feature type="domain" description="DUF8173" evidence="2">
    <location>
        <begin position="247"/>
        <end position="383"/>
    </location>
</feature>
<evidence type="ECO:0000259" key="2">
    <source>
        <dbReference type="Pfam" id="PF26514"/>
    </source>
</evidence>
<dbReference type="InterPro" id="IPR058486">
    <property type="entry name" value="DUF8173"/>
</dbReference>
<evidence type="ECO:0000313" key="3">
    <source>
        <dbReference type="EMBL" id="NKE71760.1"/>
    </source>
</evidence>
<feature type="transmembrane region" description="Helical" evidence="1">
    <location>
        <begin position="316"/>
        <end position="337"/>
    </location>
</feature>
<dbReference type="InterPro" id="IPR007607">
    <property type="entry name" value="BacA/B"/>
</dbReference>
<keyword evidence="4" id="KW-1185">Reference proteome</keyword>
<feature type="transmembrane region" description="Helical" evidence="1">
    <location>
        <begin position="285"/>
        <end position="310"/>
    </location>
</feature>
<feature type="transmembrane region" description="Helical" evidence="1">
    <location>
        <begin position="346"/>
        <end position="363"/>
    </location>
</feature>
<keyword evidence="1" id="KW-0812">Transmembrane</keyword>
<dbReference type="Pfam" id="PF26514">
    <property type="entry name" value="DUF8173"/>
    <property type="match status" value="1"/>
</dbReference>
<dbReference type="EMBL" id="VTOW01000002">
    <property type="protein sequence ID" value="NKE71760.1"/>
    <property type="molecule type" value="Genomic_DNA"/>
</dbReference>
<accession>A0A7X6DR16</accession>
<organism evidence="3 4">
    <name type="scientific">Candidatus Manganitrophus noduliformans</name>
    <dbReference type="NCBI Taxonomy" id="2606439"/>
    <lineage>
        <taxon>Bacteria</taxon>
        <taxon>Pseudomonadati</taxon>
        <taxon>Nitrospirota</taxon>
        <taxon>Nitrospiria</taxon>
        <taxon>Candidatus Troglogloeales</taxon>
        <taxon>Candidatus Manganitrophaceae</taxon>
        <taxon>Candidatus Manganitrophus</taxon>
    </lineage>
</organism>
<feature type="transmembrane region" description="Helical" evidence="1">
    <location>
        <begin position="30"/>
        <end position="48"/>
    </location>
</feature>
<sequence length="393" mass="41106">MEMAGEGFGFGGSAMKANIRKGIQRRGAKGFLPFFVVMILGIIFFRPLSAAAEEGSPNNADRLVTLRADQTVNGDYFAFGDVVEILGTVHGDVYAAGGKVRVAGTIAGDLLAAGGEIDIEGEVGQDARIAGGEITLSGDIGRNLTIAGGRIILADSSTVQGNVISAGDLVISNQIHGNVKAMAGNLQITSTAAVGGDIAYRSPQPARIAEGAEIGGTVMQRTPHEMFDFSPGRMVGAVAGLIFLFKIISFVSTLLLGLLLIFLFPGFSRAVVSTLREKPMASLGWGLVWLIVTPVVLIALLATVVGIPLALILFPLYFISLYLARIVIILWAGTAILERMGKEGHPGWALFVGLFLYTLLTLIPGPGGLISLLVILFGLGAALLTLRAQYAAA</sequence>
<protein>
    <submittedName>
        <fullName evidence="3">Polymer-forming cytoskeletal protein</fullName>
    </submittedName>
</protein>
<dbReference type="Proteomes" id="UP000534783">
    <property type="component" value="Unassembled WGS sequence"/>
</dbReference>
<name>A0A7X6DR16_9BACT</name>
<dbReference type="Pfam" id="PF04519">
    <property type="entry name" value="Bactofilin"/>
    <property type="match status" value="1"/>
</dbReference>
<keyword evidence="1" id="KW-1133">Transmembrane helix</keyword>
<evidence type="ECO:0000256" key="1">
    <source>
        <dbReference type="SAM" id="Phobius"/>
    </source>
</evidence>